<evidence type="ECO:0000313" key="9">
    <source>
        <dbReference type="EMBL" id="MYG38639.1"/>
    </source>
</evidence>
<evidence type="ECO:0000256" key="1">
    <source>
        <dbReference type="ARBA" id="ARBA00022475"/>
    </source>
</evidence>
<keyword evidence="1" id="KW-1003">Cell membrane</keyword>
<evidence type="ECO:0000256" key="3">
    <source>
        <dbReference type="ARBA" id="ARBA00022692"/>
    </source>
</evidence>
<comment type="caution">
    <text evidence="9">The sequence shown here is derived from an EMBL/GenBank/DDBJ whole genome shotgun (WGS) entry which is preliminary data.</text>
</comment>
<reference evidence="9" key="1">
    <citation type="submission" date="2019-09" db="EMBL/GenBank/DDBJ databases">
        <title>Characterisation of the sponge microbiome using genome-centric metagenomics.</title>
        <authorList>
            <person name="Engelberts J.P."/>
            <person name="Robbins S.J."/>
            <person name="De Goeij J.M."/>
            <person name="Aranda M."/>
            <person name="Bell S.C."/>
            <person name="Webster N.S."/>
        </authorList>
    </citation>
    <scope>NUCLEOTIDE SEQUENCE</scope>
    <source>
        <strain evidence="9">SB0676_bin_10</strain>
    </source>
</reference>
<name>A0A6B1F793_9SYNE</name>
<sequence>MGAAQGSTRPRAGTPPLPQGEEHRHWRRRLTRLWRLLVFSGGAVGLAWVLLEKGWWLETPNQVVFHGASQQEHGELLAASALQLPTPLLAVDPGSVQQDLQRLVSPILQAQVRRTLAPPQLMVSLQNGAAQAWARRSLADRVEHGLLDHRFNWAGFDAQQQLDHVPTVRNHILVLADSWAPELPETLAQLFSGLERLETPVHTIRITADGQLVLGTSGIPGEVRLGQPDRLSRKLAIMDHLYAQLEKRAPPFPYAYVDLHNPDQPQLGLSRDQDR</sequence>
<proteinExistence type="predicted"/>
<protein>
    <submittedName>
        <fullName evidence="9">FtsQ-type POTRA domain-containing protein</fullName>
    </submittedName>
</protein>
<keyword evidence="3 7" id="KW-0812">Transmembrane</keyword>
<dbReference type="AlphaFoldDB" id="A0A6B1F793"/>
<keyword evidence="4 7" id="KW-1133">Transmembrane helix</keyword>
<keyword evidence="2" id="KW-0132">Cell division</keyword>
<feature type="region of interest" description="Disordered" evidence="6">
    <location>
        <begin position="1"/>
        <end position="24"/>
    </location>
</feature>
<evidence type="ECO:0000259" key="8">
    <source>
        <dbReference type="Pfam" id="PF08478"/>
    </source>
</evidence>
<dbReference type="Pfam" id="PF08478">
    <property type="entry name" value="POTRA_1"/>
    <property type="match status" value="1"/>
</dbReference>
<organism evidence="9">
    <name type="scientific">Synechococcus sp. SB0676_bin_10</name>
    <dbReference type="NCBI Taxonomy" id="2604869"/>
    <lineage>
        <taxon>Bacteria</taxon>
        <taxon>Bacillati</taxon>
        <taxon>Cyanobacteriota</taxon>
        <taxon>Cyanophyceae</taxon>
        <taxon>Synechococcales</taxon>
        <taxon>Synechococcaceae</taxon>
        <taxon>Synechococcus</taxon>
    </lineage>
</organism>
<keyword evidence="7" id="KW-0472">Membrane</keyword>
<feature type="transmembrane region" description="Helical" evidence="7">
    <location>
        <begin position="33"/>
        <end position="51"/>
    </location>
</feature>
<accession>A0A6B1F793</accession>
<evidence type="ECO:0000256" key="4">
    <source>
        <dbReference type="ARBA" id="ARBA00022989"/>
    </source>
</evidence>
<evidence type="ECO:0000256" key="2">
    <source>
        <dbReference type="ARBA" id="ARBA00022618"/>
    </source>
</evidence>
<evidence type="ECO:0000256" key="7">
    <source>
        <dbReference type="SAM" id="Phobius"/>
    </source>
</evidence>
<feature type="domain" description="POTRA" evidence="8">
    <location>
        <begin position="61"/>
        <end position="126"/>
    </location>
</feature>
<gene>
    <name evidence="9" type="ORF">F4162_06635</name>
</gene>
<dbReference type="InterPro" id="IPR013685">
    <property type="entry name" value="POTRA_FtsQ_type"/>
</dbReference>
<keyword evidence="5" id="KW-0131">Cell cycle</keyword>
<evidence type="ECO:0000256" key="6">
    <source>
        <dbReference type="SAM" id="MobiDB-lite"/>
    </source>
</evidence>
<evidence type="ECO:0000256" key="5">
    <source>
        <dbReference type="ARBA" id="ARBA00023306"/>
    </source>
</evidence>
<dbReference type="EMBL" id="VYDO01000216">
    <property type="protein sequence ID" value="MYG38639.1"/>
    <property type="molecule type" value="Genomic_DNA"/>
</dbReference>